<organism evidence="3 4">
    <name type="scientific">Bosea massiliensis</name>
    <dbReference type="NCBI Taxonomy" id="151419"/>
    <lineage>
        <taxon>Bacteria</taxon>
        <taxon>Pseudomonadati</taxon>
        <taxon>Pseudomonadota</taxon>
        <taxon>Alphaproteobacteria</taxon>
        <taxon>Hyphomicrobiales</taxon>
        <taxon>Boseaceae</taxon>
        <taxon>Bosea</taxon>
    </lineage>
</organism>
<evidence type="ECO:0008006" key="5">
    <source>
        <dbReference type="Google" id="ProtNLM"/>
    </source>
</evidence>
<protein>
    <recommendedName>
        <fullName evidence="5">VanZ-like domain-containing protein</fullName>
    </recommendedName>
</protein>
<feature type="transmembrane region" description="Helical" evidence="2">
    <location>
        <begin position="228"/>
        <end position="244"/>
    </location>
</feature>
<gene>
    <name evidence="3" type="ORF">ACFPN9_10595</name>
</gene>
<keyword evidence="2" id="KW-0472">Membrane</keyword>
<sequence>MALPVRFRGADRDRQTDIERLRPLHRQLSATVTEIERAIAGLSRRLEEARTRAATLMGNEDGIYFEREPADEARLVEAEAQMMAAYRRIEELRAQRALLMACHDGLAGFGHAGKLRGVAGPIGLLARLSLSIGARTALLRLGFRVLGWGLLIGIVYATLSGIEQRPSVPWLVPNIERSLAFLVTAASFAIGYPRQRPVIFAVGLGAVALLELAQGWTPTRHGAVQDALVKAAGLGLGLLLVLALERFRRYALLS</sequence>
<proteinExistence type="predicted"/>
<keyword evidence="1" id="KW-0175">Coiled coil</keyword>
<keyword evidence="2" id="KW-0812">Transmembrane</keyword>
<evidence type="ECO:0000256" key="2">
    <source>
        <dbReference type="SAM" id="Phobius"/>
    </source>
</evidence>
<feature type="transmembrane region" description="Helical" evidence="2">
    <location>
        <begin position="171"/>
        <end position="191"/>
    </location>
</feature>
<comment type="caution">
    <text evidence="3">The sequence shown here is derived from an EMBL/GenBank/DDBJ whole genome shotgun (WGS) entry which is preliminary data.</text>
</comment>
<evidence type="ECO:0000313" key="3">
    <source>
        <dbReference type="EMBL" id="MFC5505707.1"/>
    </source>
</evidence>
<name>A0ABW0P0V6_9HYPH</name>
<reference evidence="4" key="1">
    <citation type="journal article" date="2019" name="Int. J. Syst. Evol. Microbiol.">
        <title>The Global Catalogue of Microorganisms (GCM) 10K type strain sequencing project: providing services to taxonomists for standard genome sequencing and annotation.</title>
        <authorList>
            <consortium name="The Broad Institute Genomics Platform"/>
            <consortium name="The Broad Institute Genome Sequencing Center for Infectious Disease"/>
            <person name="Wu L."/>
            <person name="Ma J."/>
        </authorList>
    </citation>
    <scope>NUCLEOTIDE SEQUENCE [LARGE SCALE GENOMIC DNA]</scope>
    <source>
        <strain evidence="4">CCUG 43117</strain>
    </source>
</reference>
<dbReference type="Proteomes" id="UP001596060">
    <property type="component" value="Unassembled WGS sequence"/>
</dbReference>
<feature type="coiled-coil region" evidence="1">
    <location>
        <begin position="32"/>
        <end position="95"/>
    </location>
</feature>
<keyword evidence="2" id="KW-1133">Transmembrane helix</keyword>
<evidence type="ECO:0000256" key="1">
    <source>
        <dbReference type="SAM" id="Coils"/>
    </source>
</evidence>
<feature type="transmembrane region" description="Helical" evidence="2">
    <location>
        <begin position="137"/>
        <end position="159"/>
    </location>
</feature>
<dbReference type="RefSeq" id="WP_066716050.1">
    <property type="nucleotide sequence ID" value="NZ_JBHSLU010000021.1"/>
</dbReference>
<accession>A0ABW0P0V6</accession>
<feature type="transmembrane region" description="Helical" evidence="2">
    <location>
        <begin position="198"/>
        <end position="216"/>
    </location>
</feature>
<evidence type="ECO:0000313" key="4">
    <source>
        <dbReference type="Proteomes" id="UP001596060"/>
    </source>
</evidence>
<dbReference type="EMBL" id="JBHSLU010000021">
    <property type="protein sequence ID" value="MFC5505707.1"/>
    <property type="molecule type" value="Genomic_DNA"/>
</dbReference>
<keyword evidence="4" id="KW-1185">Reference proteome</keyword>